<proteinExistence type="predicted"/>
<keyword evidence="2 4" id="KW-0012">Acyltransferase</keyword>
<dbReference type="EMBL" id="RYUN01000006">
    <property type="protein sequence ID" value="RYQ21788.1"/>
    <property type="molecule type" value="Genomic_DNA"/>
</dbReference>
<name>A0A4Q5AAC7_9BIFI</name>
<dbReference type="PANTHER" id="PTHR10434">
    <property type="entry name" value="1-ACYL-SN-GLYCEROL-3-PHOSPHATE ACYLTRANSFERASE"/>
    <property type="match status" value="1"/>
</dbReference>
<accession>A0A4Q5AAC7</accession>
<sequence length="338" mass="38476">MERMVSKGKPSPRSAVKPLSDAQVARLAAQYDLVDPTRPYPTGRIEPNEKEINEQNPKLTARLMEGCAKVLRASCRPRAWGLENVPVDGPYITAATHVTQFDVFVPMIAMFEMGRRPRYMAKAEMGKWPIIGKWFRAVGMQPVTRRSGKARQIEEESISILTGGRPLTIWPEGTVTRDPQKWPMSMKNGVGFIALEASRRLGRQIPLYCAVTWGAASINHFWPWPRKNVVMCYDERLDYSDLLEGMDDWGAEPPVEYANELARRIRVRMKNVMANIRDEQPPKGFFDYRIMKEVPEVEPFPDLHQMDARALTQDRERIPICGGIGDVTDMPTHAQPRA</sequence>
<gene>
    <name evidence="4" type="ORF">PG2054B_0270</name>
</gene>
<dbReference type="AlphaFoldDB" id="A0A4Q5AAC7"/>
<dbReference type="SMART" id="SM00563">
    <property type="entry name" value="PlsC"/>
    <property type="match status" value="1"/>
</dbReference>
<comment type="caution">
    <text evidence="4">The sequence shown here is derived from an EMBL/GenBank/DDBJ whole genome shotgun (WGS) entry which is preliminary data.</text>
</comment>
<dbReference type="GO" id="GO:0006654">
    <property type="term" value="P:phosphatidic acid biosynthetic process"/>
    <property type="evidence" value="ECO:0007669"/>
    <property type="project" value="TreeGrafter"/>
</dbReference>
<protein>
    <submittedName>
        <fullName evidence="4">1-acyl-sn-glycerol-3-phosphate acyltransferase</fullName>
    </submittedName>
</protein>
<dbReference type="Proteomes" id="UP000294221">
    <property type="component" value="Unassembled WGS sequence"/>
</dbReference>
<keyword evidence="1 4" id="KW-0808">Transferase</keyword>
<dbReference type="GO" id="GO:0003841">
    <property type="term" value="F:1-acylglycerol-3-phosphate O-acyltransferase activity"/>
    <property type="evidence" value="ECO:0007669"/>
    <property type="project" value="TreeGrafter"/>
</dbReference>
<evidence type="ECO:0000256" key="1">
    <source>
        <dbReference type="ARBA" id="ARBA00022679"/>
    </source>
</evidence>
<evidence type="ECO:0000259" key="3">
    <source>
        <dbReference type="SMART" id="SM00563"/>
    </source>
</evidence>
<dbReference type="PANTHER" id="PTHR10434:SF11">
    <property type="entry name" value="1-ACYL-SN-GLYCEROL-3-PHOSPHATE ACYLTRANSFERASE"/>
    <property type="match status" value="1"/>
</dbReference>
<feature type="domain" description="Phospholipid/glycerol acyltransferase" evidence="3">
    <location>
        <begin position="91"/>
        <end position="215"/>
    </location>
</feature>
<evidence type="ECO:0000313" key="4">
    <source>
        <dbReference type="EMBL" id="RYQ21788.1"/>
    </source>
</evidence>
<dbReference type="InterPro" id="IPR002123">
    <property type="entry name" value="Plipid/glycerol_acylTrfase"/>
</dbReference>
<evidence type="ECO:0000256" key="2">
    <source>
        <dbReference type="ARBA" id="ARBA00023315"/>
    </source>
</evidence>
<dbReference type="CDD" id="cd07989">
    <property type="entry name" value="LPLAT_AGPAT-like"/>
    <property type="match status" value="1"/>
</dbReference>
<reference evidence="4 5" key="1">
    <citation type="submission" date="2018-12" db="EMBL/GenBank/DDBJ databases">
        <title>Unveiling genomic diversity among members of the Bifidobacterium pseudolongum species, a widely distributed gut commensal of the animal kingdom.</title>
        <authorList>
            <person name="Lugli G.A."/>
            <person name="Duranti S."/>
            <person name="Albert K."/>
            <person name="Mancabelli L."/>
            <person name="Napoli S."/>
            <person name="Viappiani A."/>
            <person name="Anzalone R."/>
            <person name="Longhi G."/>
            <person name="Milani C."/>
            <person name="Turroni F."/>
            <person name="Alessandri G."/>
            <person name="Sela D.A."/>
            <person name="Van Sinderen D."/>
            <person name="Ventura M."/>
        </authorList>
    </citation>
    <scope>NUCLEOTIDE SEQUENCE [LARGE SCALE GENOMIC DNA]</scope>
    <source>
        <strain evidence="4 5">2054B</strain>
    </source>
</reference>
<dbReference type="SUPFAM" id="SSF69593">
    <property type="entry name" value="Glycerol-3-phosphate (1)-acyltransferase"/>
    <property type="match status" value="1"/>
</dbReference>
<organism evidence="4 5">
    <name type="scientific">Bifidobacterium pseudolongum subsp. pseudolongum</name>
    <dbReference type="NCBI Taxonomy" id="31954"/>
    <lineage>
        <taxon>Bacteria</taxon>
        <taxon>Bacillati</taxon>
        <taxon>Actinomycetota</taxon>
        <taxon>Actinomycetes</taxon>
        <taxon>Bifidobacteriales</taxon>
        <taxon>Bifidobacteriaceae</taxon>
        <taxon>Bifidobacterium</taxon>
    </lineage>
</organism>
<evidence type="ECO:0000313" key="5">
    <source>
        <dbReference type="Proteomes" id="UP000294221"/>
    </source>
</evidence>
<dbReference type="Pfam" id="PF01553">
    <property type="entry name" value="Acyltransferase"/>
    <property type="match status" value="1"/>
</dbReference>